<evidence type="ECO:0000256" key="3">
    <source>
        <dbReference type="ARBA" id="ARBA00022833"/>
    </source>
</evidence>
<feature type="compositionally biased region" description="Basic and acidic residues" evidence="5">
    <location>
        <begin position="517"/>
        <end position="530"/>
    </location>
</feature>
<name>A0A316VFJ7_9BASI</name>
<dbReference type="PROSITE" id="PS50089">
    <property type="entry name" value="ZF_RING_2"/>
    <property type="match status" value="1"/>
</dbReference>
<accession>A0A316VFJ7</accession>
<feature type="transmembrane region" description="Helical" evidence="6">
    <location>
        <begin position="155"/>
        <end position="175"/>
    </location>
</feature>
<proteinExistence type="predicted"/>
<keyword evidence="2 4" id="KW-0863">Zinc-finger</keyword>
<dbReference type="RefSeq" id="XP_025356709.1">
    <property type="nucleotide sequence ID" value="XM_025498974.1"/>
</dbReference>
<evidence type="ECO:0000256" key="5">
    <source>
        <dbReference type="SAM" id="MobiDB-lite"/>
    </source>
</evidence>
<keyword evidence="6" id="KW-1133">Transmembrane helix</keyword>
<dbReference type="STRING" id="1280837.A0A316VFJ7"/>
<feature type="domain" description="RING-type" evidence="7">
    <location>
        <begin position="504"/>
        <end position="606"/>
    </location>
</feature>
<dbReference type="InterPro" id="IPR001841">
    <property type="entry name" value="Znf_RING"/>
</dbReference>
<feature type="transmembrane region" description="Helical" evidence="6">
    <location>
        <begin position="257"/>
        <end position="277"/>
    </location>
</feature>
<protein>
    <recommendedName>
        <fullName evidence="7">RING-type domain-containing protein</fullName>
    </recommendedName>
</protein>
<dbReference type="Pfam" id="PF13639">
    <property type="entry name" value="zf-RING_2"/>
    <property type="match status" value="1"/>
</dbReference>
<dbReference type="PANTHER" id="PTHR14155">
    <property type="entry name" value="RING FINGER DOMAIN-CONTAINING"/>
    <property type="match status" value="1"/>
</dbReference>
<feature type="compositionally biased region" description="Polar residues" evidence="5">
    <location>
        <begin position="68"/>
        <end position="85"/>
    </location>
</feature>
<dbReference type="InterPro" id="IPR053238">
    <property type="entry name" value="RING-H2_zinc_finger"/>
</dbReference>
<feature type="transmembrane region" description="Helical" evidence="6">
    <location>
        <begin position="195"/>
        <end position="217"/>
    </location>
</feature>
<keyword evidence="1" id="KW-0479">Metal-binding</keyword>
<evidence type="ECO:0000313" key="8">
    <source>
        <dbReference type="EMBL" id="PWN36407.1"/>
    </source>
</evidence>
<evidence type="ECO:0000256" key="4">
    <source>
        <dbReference type="PROSITE-ProRule" id="PRU00175"/>
    </source>
</evidence>
<feature type="compositionally biased region" description="Polar residues" evidence="5">
    <location>
        <begin position="1"/>
        <end position="40"/>
    </location>
</feature>
<evidence type="ECO:0000256" key="1">
    <source>
        <dbReference type="ARBA" id="ARBA00022723"/>
    </source>
</evidence>
<gene>
    <name evidence="8" type="ORF">FA14DRAFT_161136</name>
</gene>
<feature type="region of interest" description="Disordered" evidence="5">
    <location>
        <begin position="1"/>
        <end position="101"/>
    </location>
</feature>
<sequence length="619" mass="68416">MAEKSTLTTFDQDATIESVTMTQKAGQSSTEAQNDTTAIEQPSKMKEVKEHPLSLDEENERTLPDIPSASNDSQSQPLQAALTTQEGEEQSNDSAQRTSTQLRSEMISDAILADMNRNRIPENDGENEAISVRRHLLTNAWGGFSNLTRFRKWILVLRLLIALAQVVVGIVVLALPSSLGNSFSFPEECDPEGMFVYLTLHCARVLCSVPVDLYLGLSPHRSPRARRNGADGLLERERNRRVGSLGLDRKMGKFGDLLGFCHIVLFIVGNYVVWTSIECSHQPADSRPLFFTCIAMLSITYVIILEVALMVFLVVFFLPLLIACLSALGLSHRLPQRDIHPETGKISQDDIEKYSRIVYYTPAEGNEEKKAETITRAPMSKADSRVNFLEGESADLALMNMGNKTGPAETSLTNANADVEAAVPESGSVEIPPQTPAEPQQGSDQKQQPQKRRRLGRLIGLSRREESSASLKTNKVEDAGQSGIGGNIKTKYPLYPIPAHRATCPICLSDYEEVRFGESKTQEGRSSREEGEGEEEVRINPAEGDDRSRPAHEGEEEAKDEITKEATEKTIEEPEPLRLLRCGHVMHKQCVDQWLTAVSGRCPVCQRAILSSGDDENVV</sequence>
<feature type="compositionally biased region" description="Basic and acidic residues" evidence="5">
    <location>
        <begin position="544"/>
        <end position="553"/>
    </location>
</feature>
<dbReference type="AlphaFoldDB" id="A0A316VFJ7"/>
<evidence type="ECO:0000313" key="9">
    <source>
        <dbReference type="Proteomes" id="UP000245771"/>
    </source>
</evidence>
<keyword evidence="6" id="KW-0472">Membrane</keyword>
<dbReference type="InterPro" id="IPR013083">
    <property type="entry name" value="Znf_RING/FYVE/PHD"/>
</dbReference>
<feature type="compositionally biased region" description="Polar residues" evidence="5">
    <location>
        <begin position="92"/>
        <end position="101"/>
    </location>
</feature>
<dbReference type="GeneID" id="37020755"/>
<dbReference type="InParanoid" id="A0A316VFJ7"/>
<dbReference type="SUPFAM" id="SSF57850">
    <property type="entry name" value="RING/U-box"/>
    <property type="match status" value="1"/>
</dbReference>
<reference evidence="8 9" key="1">
    <citation type="journal article" date="2018" name="Mol. Biol. Evol.">
        <title>Broad Genomic Sampling Reveals a Smut Pathogenic Ancestry of the Fungal Clade Ustilaginomycotina.</title>
        <authorList>
            <person name="Kijpornyongpan T."/>
            <person name="Mondo S.J."/>
            <person name="Barry K."/>
            <person name="Sandor L."/>
            <person name="Lee J."/>
            <person name="Lipzen A."/>
            <person name="Pangilinan J."/>
            <person name="LaButti K."/>
            <person name="Hainaut M."/>
            <person name="Henrissat B."/>
            <person name="Grigoriev I.V."/>
            <person name="Spatafora J.W."/>
            <person name="Aime M.C."/>
        </authorList>
    </citation>
    <scope>NUCLEOTIDE SEQUENCE [LARGE SCALE GENOMIC DNA]</scope>
    <source>
        <strain evidence="8 9">MCA 3882</strain>
    </source>
</reference>
<dbReference type="OrthoDB" id="8062037at2759"/>
<feature type="compositionally biased region" description="Low complexity" evidence="5">
    <location>
        <begin position="439"/>
        <end position="448"/>
    </location>
</feature>
<dbReference type="SMART" id="SM00184">
    <property type="entry name" value="RING"/>
    <property type="match status" value="1"/>
</dbReference>
<keyword evidence="6" id="KW-0812">Transmembrane</keyword>
<keyword evidence="9" id="KW-1185">Reference proteome</keyword>
<evidence type="ECO:0000259" key="7">
    <source>
        <dbReference type="PROSITE" id="PS50089"/>
    </source>
</evidence>
<keyword evidence="3" id="KW-0862">Zinc</keyword>
<dbReference type="Gene3D" id="3.30.40.10">
    <property type="entry name" value="Zinc/RING finger domain, C3HC4 (zinc finger)"/>
    <property type="match status" value="1"/>
</dbReference>
<dbReference type="EMBL" id="KZ819603">
    <property type="protein sequence ID" value="PWN36407.1"/>
    <property type="molecule type" value="Genomic_DNA"/>
</dbReference>
<feature type="compositionally biased region" description="Basic and acidic residues" evidence="5">
    <location>
        <begin position="43"/>
        <end position="54"/>
    </location>
</feature>
<dbReference type="GO" id="GO:0008270">
    <property type="term" value="F:zinc ion binding"/>
    <property type="evidence" value="ECO:0007669"/>
    <property type="project" value="UniProtKB-KW"/>
</dbReference>
<evidence type="ECO:0000256" key="2">
    <source>
        <dbReference type="ARBA" id="ARBA00022771"/>
    </source>
</evidence>
<evidence type="ECO:0000256" key="6">
    <source>
        <dbReference type="SAM" id="Phobius"/>
    </source>
</evidence>
<feature type="transmembrane region" description="Helical" evidence="6">
    <location>
        <begin position="289"/>
        <end position="322"/>
    </location>
</feature>
<feature type="region of interest" description="Disordered" evidence="5">
    <location>
        <begin position="423"/>
        <end position="489"/>
    </location>
</feature>
<feature type="region of interest" description="Disordered" evidence="5">
    <location>
        <begin position="517"/>
        <end position="568"/>
    </location>
</feature>
<organism evidence="8 9">
    <name type="scientific">Meira miltonrushii</name>
    <dbReference type="NCBI Taxonomy" id="1280837"/>
    <lineage>
        <taxon>Eukaryota</taxon>
        <taxon>Fungi</taxon>
        <taxon>Dikarya</taxon>
        <taxon>Basidiomycota</taxon>
        <taxon>Ustilaginomycotina</taxon>
        <taxon>Exobasidiomycetes</taxon>
        <taxon>Exobasidiales</taxon>
        <taxon>Brachybasidiaceae</taxon>
        <taxon>Meira</taxon>
    </lineage>
</organism>
<dbReference type="CDD" id="cd16448">
    <property type="entry name" value="RING-H2"/>
    <property type="match status" value="1"/>
</dbReference>
<dbReference type="Proteomes" id="UP000245771">
    <property type="component" value="Unassembled WGS sequence"/>
</dbReference>
<dbReference type="PANTHER" id="PTHR14155:SF627">
    <property type="entry name" value="OS06G0192800 PROTEIN"/>
    <property type="match status" value="1"/>
</dbReference>